<dbReference type="Proteomes" id="UP001332192">
    <property type="component" value="Chromosome"/>
</dbReference>
<name>A0ABZ1BV55_9FIRM</name>
<sequence>MEYRQLTGGLSPADLDSDAYHALSPAGRTALLTLLFSRASLPAPELAGLGAEQATARVATLVGRRQDALLALWEARRSGLAVLIRERRYDLYMLPDEARAVLWPIGARSLHSRQPPITFVVDSPFTTERFDEVGAESAGAFLYDVAALIAFVRSEQAELAPSGVLTRKAQGRLAEYLSVKEQPVQDAGPVTSYPPRTGFLVEIARRAGLVQVSPGEGERLQEGPLASAWLEAPPGPRLARLLAAWAGQLAGSEVDSLLVLDAARWLAAPGRGVWIKGFAEAVSYFEDEPYPAYRLVSLVRTLQRLAWLGAVFMWKVRWSEEPPPSDQAGNVSIKPAPSQRKGLPPLANVAFALTGIGRALWEGLSHPKVLLRAATLHDEGDDQAERAWAGDEADGRATPPAGTAPPAPDGAAGNGHLQADAAGAREAGERQVAEEEDRPGEDLAEALGRLLPQDEPHAFVEPNFELLAPRHMRPDRLSRLIELSQVVRADRMVQLRLDVERCAAGVRSGRWTPAEVLALLEVSSRHELPQNVRYALVEALKPLGRVQLMDGILVRSDDAVVQAAVLDQARKMGVVAEAITPDTLWIERRHLPMLIKAAEASGYPVRRWVRGTRVPYPAEKAAEVGAALENAARLSAREAGQLIDRRPAPSLVRGRRDLLYVPPGNEPGLAAPADREGGVPSAAGGRGSPVTVGRWPSSRGDDLGVQA</sequence>
<gene>
    <name evidence="2" type="ORF">U7230_10380</name>
</gene>
<feature type="region of interest" description="Disordered" evidence="1">
    <location>
        <begin position="663"/>
        <end position="707"/>
    </location>
</feature>
<reference evidence="2 3" key="1">
    <citation type="journal article" date="2024" name="Front. Microbiol.">
        <title>Novel thermophilic genera Geochorda gen. nov. and Carboxydochorda gen. nov. from the deep terrestrial subsurface reveal the ecophysiological diversity in the class Limnochordia.</title>
        <authorList>
            <person name="Karnachuk O.V."/>
            <person name="Lukina A.P."/>
            <person name="Avakyan M.R."/>
            <person name="Kadnikov V.V."/>
            <person name="Begmatov S."/>
            <person name="Beletsky A.V."/>
            <person name="Vlasova K.G."/>
            <person name="Novikov A.A."/>
            <person name="Shcherbakova V.A."/>
            <person name="Mardanov A.V."/>
            <person name="Ravin N.V."/>
        </authorList>
    </citation>
    <scope>NUCLEOTIDE SEQUENCE [LARGE SCALE GENOMIC DNA]</scope>
    <source>
        <strain evidence="2 3">L945</strain>
    </source>
</reference>
<evidence type="ECO:0000313" key="3">
    <source>
        <dbReference type="Proteomes" id="UP001332192"/>
    </source>
</evidence>
<organism evidence="2 3">
    <name type="scientific">Carboxydichorda subterranea</name>
    <dbReference type="NCBI Taxonomy" id="3109565"/>
    <lineage>
        <taxon>Bacteria</taxon>
        <taxon>Bacillati</taxon>
        <taxon>Bacillota</taxon>
        <taxon>Limnochordia</taxon>
        <taxon>Limnochordales</taxon>
        <taxon>Geochordaceae</taxon>
        <taxon>Carboxydichorda</taxon>
    </lineage>
</organism>
<feature type="compositionally biased region" description="Low complexity" evidence="1">
    <location>
        <begin position="409"/>
        <end position="425"/>
    </location>
</feature>
<feature type="region of interest" description="Disordered" evidence="1">
    <location>
        <begin position="382"/>
        <end position="440"/>
    </location>
</feature>
<evidence type="ECO:0008006" key="4">
    <source>
        <dbReference type="Google" id="ProtNLM"/>
    </source>
</evidence>
<keyword evidence="3" id="KW-1185">Reference proteome</keyword>
<evidence type="ECO:0000313" key="2">
    <source>
        <dbReference type="EMBL" id="WRP16500.1"/>
    </source>
</evidence>
<evidence type="ECO:0000256" key="1">
    <source>
        <dbReference type="SAM" id="MobiDB-lite"/>
    </source>
</evidence>
<dbReference type="EMBL" id="CP141615">
    <property type="protein sequence ID" value="WRP16500.1"/>
    <property type="molecule type" value="Genomic_DNA"/>
</dbReference>
<protein>
    <recommendedName>
        <fullName evidence="4">Helicase XPB/Ssl2 N-terminal domain-containing protein</fullName>
    </recommendedName>
</protein>
<proteinExistence type="predicted"/>
<dbReference type="RefSeq" id="WP_324715773.1">
    <property type="nucleotide sequence ID" value="NZ_CP141615.1"/>
</dbReference>
<feature type="compositionally biased region" description="Basic and acidic residues" evidence="1">
    <location>
        <begin position="382"/>
        <end position="395"/>
    </location>
</feature>
<accession>A0ABZ1BV55</accession>